<dbReference type="Proteomes" id="UP001197247">
    <property type="component" value="Unassembled WGS sequence"/>
</dbReference>
<comment type="caution">
    <text evidence="1">The sequence shown here is derived from an EMBL/GenBank/DDBJ whole genome shotgun (WGS) entry which is preliminary data.</text>
</comment>
<keyword evidence="2" id="KW-1185">Reference proteome</keyword>
<accession>A0ABS5TIR5</accession>
<reference evidence="1 2" key="1">
    <citation type="submission" date="2021-05" db="EMBL/GenBank/DDBJ databases">
        <title>Kineosporia and Streptomyces sp. nov. two new marine actinobacteria isolated from Coral.</title>
        <authorList>
            <person name="Buangrab K."/>
            <person name="Sutthacheep M."/>
            <person name="Yeemin T."/>
            <person name="Harunari E."/>
            <person name="Igarashi Y."/>
            <person name="Kanchanasin P."/>
            <person name="Tanasupawat S."/>
            <person name="Phongsopitanun W."/>
        </authorList>
    </citation>
    <scope>NUCLEOTIDE SEQUENCE [LARGE SCALE GENOMIC DNA]</scope>
    <source>
        <strain evidence="1 2">J2-2</strain>
    </source>
</reference>
<protein>
    <submittedName>
        <fullName evidence="1">Uncharacterized protein</fullName>
    </submittedName>
</protein>
<dbReference type="EMBL" id="JAHBAY010000007">
    <property type="protein sequence ID" value="MBT0770967.1"/>
    <property type="molecule type" value="Genomic_DNA"/>
</dbReference>
<proteinExistence type="predicted"/>
<evidence type="ECO:0000313" key="1">
    <source>
        <dbReference type="EMBL" id="MBT0770967.1"/>
    </source>
</evidence>
<name>A0ABS5TIR5_9ACTN</name>
<dbReference type="RefSeq" id="WP_214157248.1">
    <property type="nucleotide sequence ID" value="NZ_JAHBAY010000007.1"/>
</dbReference>
<organism evidence="1 2">
    <name type="scientific">Kineosporia corallincola</name>
    <dbReference type="NCBI Taxonomy" id="2835133"/>
    <lineage>
        <taxon>Bacteria</taxon>
        <taxon>Bacillati</taxon>
        <taxon>Actinomycetota</taxon>
        <taxon>Actinomycetes</taxon>
        <taxon>Kineosporiales</taxon>
        <taxon>Kineosporiaceae</taxon>
        <taxon>Kineosporia</taxon>
    </lineage>
</organism>
<evidence type="ECO:0000313" key="2">
    <source>
        <dbReference type="Proteomes" id="UP001197247"/>
    </source>
</evidence>
<gene>
    <name evidence="1" type="ORF">KIH74_18660</name>
</gene>
<sequence length="137" mass="14967">MRHLDDGNHLEASARHANADHLAGLAAECLLKAILLDFLGGRMGRIKPETVTPEGRVVEYGHLPDVWDHLALHAQGRSGAQFLTLISSDNPFRGSWQVWDRYANGTAVTPEICRSHLEAATTVARLHQQAQLDGGLS</sequence>